<comment type="caution">
    <text evidence="2">The sequence shown here is derived from an EMBL/GenBank/DDBJ whole genome shotgun (WGS) entry which is preliminary data.</text>
</comment>
<feature type="domain" description="Mycothiol-dependent maleylpyruvate isomerase metal-binding" evidence="1">
    <location>
        <begin position="15"/>
        <end position="138"/>
    </location>
</feature>
<dbReference type="SUPFAM" id="SSF109854">
    <property type="entry name" value="DinB/YfiT-like putative metalloenzymes"/>
    <property type="match status" value="1"/>
</dbReference>
<proteinExistence type="predicted"/>
<dbReference type="NCBIfam" id="TIGR03086">
    <property type="entry name" value="TIGR03086 family metal-binding protein"/>
    <property type="match status" value="1"/>
</dbReference>
<protein>
    <recommendedName>
        <fullName evidence="1">Mycothiol-dependent maleylpyruvate isomerase metal-binding domain-containing protein</fullName>
    </recommendedName>
</protein>
<dbReference type="InterPro" id="IPR017517">
    <property type="entry name" value="Maleyloyr_isom"/>
</dbReference>
<dbReference type="InterPro" id="IPR034660">
    <property type="entry name" value="DinB/YfiT-like"/>
</dbReference>
<dbReference type="InterPro" id="IPR017520">
    <property type="entry name" value="CHP03086"/>
</dbReference>
<evidence type="ECO:0000259" key="1">
    <source>
        <dbReference type="Pfam" id="PF11716"/>
    </source>
</evidence>
<sequence length="199" mass="20761">MGGNGQQVSGWELMDEAHRVLRATVAGVAPGDWGRPTPCAQWNATQVLQHAAGDQLGYAAAITGEGGPTENPFAPSGQLAQDPMDFLDPHLDAAARAWATVGKEVETAMTPLPLGPLPTWVGSGAAALDAAVHAWDIAVATGQPSPLTDELARSLMKVATQIVEPLRAFAFAPAIEPTPADDDVAVLLKYLGRRPDWAA</sequence>
<evidence type="ECO:0000313" key="2">
    <source>
        <dbReference type="EMBL" id="GIF72986.1"/>
    </source>
</evidence>
<reference evidence="2 3" key="1">
    <citation type="submission" date="2021-01" db="EMBL/GenBank/DDBJ databases">
        <title>Whole genome shotgun sequence of Asanoa siamensis NBRC 107932.</title>
        <authorList>
            <person name="Komaki H."/>
            <person name="Tamura T."/>
        </authorList>
    </citation>
    <scope>NUCLEOTIDE SEQUENCE [LARGE SCALE GENOMIC DNA]</scope>
    <source>
        <strain evidence="2 3">NBRC 107932</strain>
    </source>
</reference>
<name>A0ABQ4CNX2_9ACTN</name>
<dbReference type="EMBL" id="BONE01000017">
    <property type="protein sequence ID" value="GIF72986.1"/>
    <property type="molecule type" value="Genomic_DNA"/>
</dbReference>
<accession>A0ABQ4CNX2</accession>
<dbReference type="Pfam" id="PF11716">
    <property type="entry name" value="MDMPI_N"/>
    <property type="match status" value="1"/>
</dbReference>
<dbReference type="NCBIfam" id="TIGR03083">
    <property type="entry name" value="maleylpyruvate isomerase family mycothiol-dependent enzyme"/>
    <property type="match status" value="1"/>
</dbReference>
<organism evidence="2 3">
    <name type="scientific">Asanoa siamensis</name>
    <dbReference type="NCBI Taxonomy" id="926357"/>
    <lineage>
        <taxon>Bacteria</taxon>
        <taxon>Bacillati</taxon>
        <taxon>Actinomycetota</taxon>
        <taxon>Actinomycetes</taxon>
        <taxon>Micromonosporales</taxon>
        <taxon>Micromonosporaceae</taxon>
        <taxon>Asanoa</taxon>
    </lineage>
</organism>
<dbReference type="Gene3D" id="1.20.120.450">
    <property type="entry name" value="dinb family like domain"/>
    <property type="match status" value="1"/>
</dbReference>
<keyword evidence="3" id="KW-1185">Reference proteome</keyword>
<gene>
    <name evidence="2" type="ORF">Asi02nite_25040</name>
</gene>
<dbReference type="RefSeq" id="WP_203712718.1">
    <property type="nucleotide sequence ID" value="NZ_BONE01000017.1"/>
</dbReference>
<dbReference type="Proteomes" id="UP000604117">
    <property type="component" value="Unassembled WGS sequence"/>
</dbReference>
<evidence type="ECO:0000313" key="3">
    <source>
        <dbReference type="Proteomes" id="UP000604117"/>
    </source>
</evidence>
<dbReference type="InterPro" id="IPR024344">
    <property type="entry name" value="MDMPI_metal-binding"/>
</dbReference>